<evidence type="ECO:0000256" key="6">
    <source>
        <dbReference type="ARBA" id="ARBA00022729"/>
    </source>
</evidence>
<evidence type="ECO:0000256" key="16">
    <source>
        <dbReference type="SAM" id="SignalP"/>
    </source>
</evidence>
<dbReference type="Pfam" id="PF00069">
    <property type="entry name" value="Pkinase"/>
    <property type="match status" value="1"/>
</dbReference>
<dbReference type="FunFam" id="3.80.10.10:FF:000642">
    <property type="entry name" value="Leucine-rich receptor-like protein kinase family protein"/>
    <property type="match status" value="1"/>
</dbReference>
<dbReference type="Gene3D" id="1.10.510.10">
    <property type="entry name" value="Transferase(Phosphotransferase) domain 1"/>
    <property type="match status" value="1"/>
</dbReference>
<dbReference type="SUPFAM" id="SSF52058">
    <property type="entry name" value="L domain-like"/>
    <property type="match status" value="2"/>
</dbReference>
<dbReference type="GO" id="GO:0016020">
    <property type="term" value="C:membrane"/>
    <property type="evidence" value="ECO:0007669"/>
    <property type="project" value="UniProtKB-SubCell"/>
</dbReference>
<evidence type="ECO:0000256" key="7">
    <source>
        <dbReference type="ARBA" id="ARBA00022737"/>
    </source>
</evidence>
<dbReference type="PROSITE" id="PS00108">
    <property type="entry name" value="PROTEIN_KINASE_ST"/>
    <property type="match status" value="1"/>
</dbReference>
<dbReference type="GO" id="GO:0033612">
    <property type="term" value="F:receptor serine/threonine kinase binding"/>
    <property type="evidence" value="ECO:0007669"/>
    <property type="project" value="TreeGrafter"/>
</dbReference>
<feature type="binding site" evidence="14">
    <location>
        <position position="714"/>
    </location>
    <ligand>
        <name>ATP</name>
        <dbReference type="ChEBI" id="CHEBI:30616"/>
    </ligand>
</feature>
<dbReference type="InterPro" id="IPR013210">
    <property type="entry name" value="LRR_N_plant-typ"/>
</dbReference>
<comment type="subcellular location">
    <subcellularLocation>
        <location evidence="1">Membrane</location>
        <topology evidence="1">Single-pass membrane protein</topology>
    </subcellularLocation>
</comment>
<keyword evidence="5 15" id="KW-0812">Transmembrane</keyword>
<evidence type="ECO:0000256" key="8">
    <source>
        <dbReference type="ARBA" id="ARBA00022741"/>
    </source>
</evidence>
<dbReference type="FunFam" id="3.30.200.20:FF:000512">
    <property type="entry name" value="Receptor-like protein kinase HSL1"/>
    <property type="match status" value="1"/>
</dbReference>
<dbReference type="InterPro" id="IPR032675">
    <property type="entry name" value="LRR_dom_sf"/>
</dbReference>
<dbReference type="InterPro" id="IPR008271">
    <property type="entry name" value="Ser/Thr_kinase_AS"/>
</dbReference>
<evidence type="ECO:0000256" key="3">
    <source>
        <dbReference type="ARBA" id="ARBA00022614"/>
    </source>
</evidence>
<dbReference type="FunFam" id="1.10.510.10:FF:000714">
    <property type="entry name" value="Kinase family with leucine-rich repeat domain-containing protein"/>
    <property type="match status" value="1"/>
</dbReference>
<dbReference type="SMART" id="SM00369">
    <property type="entry name" value="LRR_TYP"/>
    <property type="match status" value="7"/>
</dbReference>
<keyword evidence="18" id="KW-0675">Receptor</keyword>
<evidence type="ECO:0000256" key="5">
    <source>
        <dbReference type="ARBA" id="ARBA00022692"/>
    </source>
</evidence>
<feature type="transmembrane region" description="Helical" evidence="15">
    <location>
        <begin position="628"/>
        <end position="651"/>
    </location>
</feature>
<keyword evidence="12 15" id="KW-0472">Membrane</keyword>
<dbReference type="PROSITE" id="PS50011">
    <property type="entry name" value="PROTEIN_KINASE_DOM"/>
    <property type="match status" value="1"/>
</dbReference>
<sequence length="1022" mass="113466">MSELPFLLLCILVLVSLPFKVISQDVNAEKTILLNLKQKLGNPPSIQSWNSSSSPCEWPDVYCVEGTVTGLDLGNENITQTIPASICDLKNLTYLNLNWNYIPGGFPRLLYNCTKLEELDLSQNYFVGPIPDDIDRLSSLRYLYLQGNFFTGNIPPQIGNLTELRTLFLHQNQFNGTFPKEIGKLSNLEEMALAYIDFVPSSIPVEFGQLKKLRLLWMRLANLIGEIPESLSNLTSLVHLDLAGNDLEGKIPGGLFLLKNLTKLYLFKNKLSGEIPQIVETLNLVEIDLAMNHLSGSITEDFGKLKKLQLLSLFENHLSGEVPASIGLLPELRAFKVFTNNLSGFLPPKMGLYSTLEEFDVSTNQFSGRLPENLCAGGVLQGAVAFENNLSGQVPQSLGNCNSLRTVQLYSNNFSGEIPAGIWTAFNMTYLMLSENSFSGGLPSKLAWNLSRLELNNNRFSGPIPPGVSSWVNLVVFEASNNLLSGEIPVEITSLPHLSNLLLDGNQFSGQLPSTIPSWKSLTSLNLSRNGLSGQIPKEIGSLTDLRYLDLSQNHFSGEIPPEFGQLKLIVFNLSSNNLSGKIPDQFDNLAYDNSFLENYKLCAVNPILNLPDCHTKLRGSEKFSPKILSLILVLTVTIFLVTVIVTLFMVRDCPRRKQTRDLASWKLTSFQRLDFTEANILASLTENNLIGSGGSGKVYRIAINRAGDFVAVKRIWTNEEMDHKLEKEFAAEVQILGTIRHANIVKLMCCISSEKSKLLVYEYMENHSLDRWLHGKKRSSSMAASSVRHSVLDWPTRFQIAIGAARGLCYMHHDCSTPIVHRDVKSSNILLDSEFKARIADFGLAKMLAKQGEAHTMSAVAGSFGYIAPEYAYTTKVNEKIDVYSFGVVLLELATGREPNSGDDEHTSLAEWAWRQFGQGKPVFNCLDQEIKEPSFLQEMTAVFNLGLVCTHSLPSNRPSMKDVLEILRRCSPDNNGEKKTVSEFDIVPLLGNVTCLSSSRRSNRLSDDDDDDGSLVYGGV</sequence>
<dbReference type="SMART" id="SM00220">
    <property type="entry name" value="S_TKc"/>
    <property type="match status" value="1"/>
</dbReference>
<organism evidence="18 19">
    <name type="scientific">Populus alba x Populus x berolinensis</name>
    <dbReference type="NCBI Taxonomy" id="444605"/>
    <lineage>
        <taxon>Eukaryota</taxon>
        <taxon>Viridiplantae</taxon>
        <taxon>Streptophyta</taxon>
        <taxon>Embryophyta</taxon>
        <taxon>Tracheophyta</taxon>
        <taxon>Spermatophyta</taxon>
        <taxon>Magnoliopsida</taxon>
        <taxon>eudicotyledons</taxon>
        <taxon>Gunneridae</taxon>
        <taxon>Pentapetalae</taxon>
        <taxon>rosids</taxon>
        <taxon>fabids</taxon>
        <taxon>Malpighiales</taxon>
        <taxon>Salicaceae</taxon>
        <taxon>Saliceae</taxon>
        <taxon>Populus</taxon>
    </lineage>
</organism>
<protein>
    <submittedName>
        <fullName evidence="18">Receptor-like protein kinase HSL1</fullName>
    </submittedName>
</protein>
<dbReference type="EMBL" id="JAQIZT010000018">
    <property type="protein sequence ID" value="KAJ6957539.1"/>
    <property type="molecule type" value="Genomic_DNA"/>
</dbReference>
<evidence type="ECO:0000256" key="9">
    <source>
        <dbReference type="ARBA" id="ARBA00022777"/>
    </source>
</evidence>
<dbReference type="Pfam" id="PF00560">
    <property type="entry name" value="LRR_1"/>
    <property type="match status" value="4"/>
</dbReference>
<dbReference type="FunFam" id="3.80.10.10:FF:000548">
    <property type="entry name" value="Receptor-like protein kinase HSL1"/>
    <property type="match status" value="1"/>
</dbReference>
<dbReference type="PANTHER" id="PTHR48056">
    <property type="entry name" value="LRR RECEPTOR-LIKE SERINE/THREONINE-PROTEIN KINASE-RELATED"/>
    <property type="match status" value="1"/>
</dbReference>
<evidence type="ECO:0000256" key="4">
    <source>
        <dbReference type="ARBA" id="ARBA00022679"/>
    </source>
</evidence>
<dbReference type="PROSITE" id="PS00107">
    <property type="entry name" value="PROTEIN_KINASE_ATP"/>
    <property type="match status" value="1"/>
</dbReference>
<dbReference type="InterPro" id="IPR011009">
    <property type="entry name" value="Kinase-like_dom_sf"/>
</dbReference>
<proteinExistence type="inferred from homology"/>
<dbReference type="PANTHER" id="PTHR48056:SF29">
    <property type="entry name" value="RECEPTOR-LIKE PROTEIN KINASE HSL1"/>
    <property type="match status" value="1"/>
</dbReference>
<dbReference type="InterPro" id="IPR017441">
    <property type="entry name" value="Protein_kinase_ATP_BS"/>
</dbReference>
<evidence type="ECO:0000256" key="14">
    <source>
        <dbReference type="PROSITE-ProRule" id="PRU10141"/>
    </source>
</evidence>
<dbReference type="InterPro" id="IPR000719">
    <property type="entry name" value="Prot_kinase_dom"/>
</dbReference>
<keyword evidence="11 15" id="KW-1133">Transmembrane helix</keyword>
<evidence type="ECO:0000313" key="18">
    <source>
        <dbReference type="EMBL" id="KAJ6957539.1"/>
    </source>
</evidence>
<name>A0AAD6LC04_9ROSI</name>
<keyword evidence="3" id="KW-0433">Leucine-rich repeat</keyword>
<evidence type="ECO:0000259" key="17">
    <source>
        <dbReference type="PROSITE" id="PS50011"/>
    </source>
</evidence>
<evidence type="ECO:0000313" key="19">
    <source>
        <dbReference type="Proteomes" id="UP001164929"/>
    </source>
</evidence>
<gene>
    <name evidence="18" type="ORF">NC653_039486</name>
</gene>
<evidence type="ECO:0000256" key="11">
    <source>
        <dbReference type="ARBA" id="ARBA00022989"/>
    </source>
</evidence>
<dbReference type="InterPro" id="IPR055414">
    <property type="entry name" value="LRR_R13L4/SHOC2-like"/>
</dbReference>
<dbReference type="Pfam" id="PF23598">
    <property type="entry name" value="LRR_14"/>
    <property type="match status" value="1"/>
</dbReference>
<evidence type="ECO:0000256" key="1">
    <source>
        <dbReference type="ARBA" id="ARBA00004167"/>
    </source>
</evidence>
<dbReference type="GO" id="GO:0005524">
    <property type="term" value="F:ATP binding"/>
    <property type="evidence" value="ECO:0007669"/>
    <property type="project" value="UniProtKB-UniRule"/>
</dbReference>
<dbReference type="AlphaFoldDB" id="A0AAD6LC04"/>
<comment type="caution">
    <text evidence="18">The sequence shown here is derived from an EMBL/GenBank/DDBJ whole genome shotgun (WGS) entry which is preliminary data.</text>
</comment>
<keyword evidence="10 14" id="KW-0067">ATP-binding</keyword>
<keyword evidence="6 16" id="KW-0732">Signal</keyword>
<dbReference type="InterPro" id="IPR050647">
    <property type="entry name" value="Plant_LRR-RLKs"/>
</dbReference>
<accession>A0AAD6LC04</accession>
<feature type="domain" description="Protein kinase" evidence="17">
    <location>
        <begin position="685"/>
        <end position="992"/>
    </location>
</feature>
<keyword evidence="8 14" id="KW-0547">Nucleotide-binding</keyword>
<dbReference type="SMART" id="SM00365">
    <property type="entry name" value="LRR_SD22"/>
    <property type="match status" value="4"/>
</dbReference>
<evidence type="ECO:0000256" key="2">
    <source>
        <dbReference type="ARBA" id="ARBA00008684"/>
    </source>
</evidence>
<dbReference type="Pfam" id="PF08263">
    <property type="entry name" value="LRRNT_2"/>
    <property type="match status" value="1"/>
</dbReference>
<comment type="similarity">
    <text evidence="2">Belongs to the protein kinase superfamily. Ser/Thr protein kinase family.</text>
</comment>
<dbReference type="SUPFAM" id="SSF56112">
    <property type="entry name" value="Protein kinase-like (PK-like)"/>
    <property type="match status" value="1"/>
</dbReference>
<feature type="signal peptide" evidence="16">
    <location>
        <begin position="1"/>
        <end position="23"/>
    </location>
</feature>
<dbReference type="FunFam" id="3.80.10.10:FF:000221">
    <property type="entry name" value="Leucine-rich repeat receptor-like protein kinase PXL1"/>
    <property type="match status" value="1"/>
</dbReference>
<dbReference type="FunFam" id="3.80.10.10:FF:000041">
    <property type="entry name" value="LRR receptor-like serine/threonine-protein kinase ERECTA"/>
    <property type="match status" value="1"/>
</dbReference>
<keyword evidence="7" id="KW-0677">Repeat</keyword>
<dbReference type="GO" id="GO:0004672">
    <property type="term" value="F:protein kinase activity"/>
    <property type="evidence" value="ECO:0007669"/>
    <property type="project" value="InterPro"/>
</dbReference>
<dbReference type="InterPro" id="IPR003591">
    <property type="entry name" value="Leu-rich_rpt_typical-subtyp"/>
</dbReference>
<evidence type="ECO:0000256" key="10">
    <source>
        <dbReference type="ARBA" id="ARBA00022840"/>
    </source>
</evidence>
<dbReference type="InterPro" id="IPR001611">
    <property type="entry name" value="Leu-rich_rpt"/>
</dbReference>
<dbReference type="Gene3D" id="3.80.10.10">
    <property type="entry name" value="Ribonuclease Inhibitor"/>
    <property type="match status" value="4"/>
</dbReference>
<feature type="chain" id="PRO_5042118355" evidence="16">
    <location>
        <begin position="24"/>
        <end position="1022"/>
    </location>
</feature>
<keyword evidence="9 18" id="KW-0418">Kinase</keyword>
<evidence type="ECO:0000256" key="15">
    <source>
        <dbReference type="SAM" id="Phobius"/>
    </source>
</evidence>
<evidence type="ECO:0000256" key="13">
    <source>
        <dbReference type="ARBA" id="ARBA00023180"/>
    </source>
</evidence>
<reference evidence="18 19" key="1">
    <citation type="journal article" date="2023" name="Mol. Ecol. Resour.">
        <title>Chromosome-level genome assembly of a triploid poplar Populus alba 'Berolinensis'.</title>
        <authorList>
            <person name="Chen S."/>
            <person name="Yu Y."/>
            <person name="Wang X."/>
            <person name="Wang S."/>
            <person name="Zhang T."/>
            <person name="Zhou Y."/>
            <person name="He R."/>
            <person name="Meng N."/>
            <person name="Wang Y."/>
            <person name="Liu W."/>
            <person name="Liu Z."/>
            <person name="Liu J."/>
            <person name="Guo Q."/>
            <person name="Huang H."/>
            <person name="Sederoff R.R."/>
            <person name="Wang G."/>
            <person name="Qu G."/>
            <person name="Chen S."/>
        </authorList>
    </citation>
    <scope>NUCLEOTIDE SEQUENCE [LARGE SCALE GENOMIC DNA]</scope>
    <source>
        <strain evidence="18">SC-2020</strain>
    </source>
</reference>
<evidence type="ECO:0000256" key="12">
    <source>
        <dbReference type="ARBA" id="ARBA00023136"/>
    </source>
</evidence>
<dbReference type="Proteomes" id="UP001164929">
    <property type="component" value="Chromosome 18"/>
</dbReference>
<keyword evidence="4" id="KW-0808">Transferase</keyword>
<dbReference type="Gene3D" id="3.30.200.20">
    <property type="entry name" value="Phosphorylase Kinase, domain 1"/>
    <property type="match status" value="1"/>
</dbReference>
<keyword evidence="19" id="KW-1185">Reference proteome</keyword>
<keyword evidence="13" id="KW-0325">Glycoprotein</keyword>